<dbReference type="AlphaFoldDB" id="A0A1M5GJU3"/>
<dbReference type="OrthoDB" id="2449873at2"/>
<dbReference type="RefSeq" id="WP_143174262.1">
    <property type="nucleotide sequence ID" value="NZ_FQVN01000006.1"/>
</dbReference>
<reference evidence="1 2" key="1">
    <citation type="submission" date="2016-11" db="EMBL/GenBank/DDBJ databases">
        <authorList>
            <person name="Jaros S."/>
            <person name="Januszkiewicz K."/>
            <person name="Wedrychowicz H."/>
        </authorList>
    </citation>
    <scope>NUCLEOTIDE SEQUENCE [LARGE SCALE GENOMIC DNA]</scope>
    <source>
        <strain evidence="1 2">DSM 44523</strain>
    </source>
</reference>
<evidence type="ECO:0000313" key="1">
    <source>
        <dbReference type="EMBL" id="SHG03963.1"/>
    </source>
</evidence>
<dbReference type="STRING" id="2017.SAMN05444320_106150"/>
<sequence>MRRPLSLVLGTALGTALSTVLLSTVPGVVRGPLTPLGAFAGPVTASADDPAGDQERQVAEVRTATARYADVQEALNNGYAPSRGCVESPEGGMGVHYVNPDLVGRLDLHAPDVVLYEPLPDGSRRLVAVEWLKWDEDQDASTDDDRPSLLGVPFDGPFPADDAMPARYELHAWVWDANPNGMFARWNPNITCANYTGDD</sequence>
<dbReference type="Proteomes" id="UP000184501">
    <property type="component" value="Unassembled WGS sequence"/>
</dbReference>
<proteinExistence type="predicted"/>
<name>A0A1M5GJU3_STRHI</name>
<protein>
    <submittedName>
        <fullName evidence="1">Uncharacterized protein</fullName>
    </submittedName>
</protein>
<gene>
    <name evidence="1" type="ORF">SAMN05444320_106150</name>
</gene>
<accession>A0A1M5GJU3</accession>
<evidence type="ECO:0000313" key="2">
    <source>
        <dbReference type="Proteomes" id="UP000184501"/>
    </source>
</evidence>
<organism evidence="1 2">
    <name type="scientific">Streptoalloteichus hindustanus</name>
    <dbReference type="NCBI Taxonomy" id="2017"/>
    <lineage>
        <taxon>Bacteria</taxon>
        <taxon>Bacillati</taxon>
        <taxon>Actinomycetota</taxon>
        <taxon>Actinomycetes</taxon>
        <taxon>Pseudonocardiales</taxon>
        <taxon>Pseudonocardiaceae</taxon>
        <taxon>Streptoalloteichus</taxon>
    </lineage>
</organism>
<keyword evidence="2" id="KW-1185">Reference proteome</keyword>
<dbReference type="EMBL" id="FQVN01000006">
    <property type="protein sequence ID" value="SHG03963.1"/>
    <property type="molecule type" value="Genomic_DNA"/>
</dbReference>